<evidence type="ECO:0000313" key="12">
    <source>
        <dbReference type="Proteomes" id="UP001235064"/>
    </source>
</evidence>
<evidence type="ECO:0000256" key="6">
    <source>
        <dbReference type="ARBA" id="ARBA00022970"/>
    </source>
</evidence>
<dbReference type="InterPro" id="IPR001851">
    <property type="entry name" value="ABC_transp_permease"/>
</dbReference>
<evidence type="ECO:0000256" key="2">
    <source>
        <dbReference type="ARBA" id="ARBA00022448"/>
    </source>
</evidence>
<name>A0ABT7N1W1_9MICO</name>
<evidence type="ECO:0000313" key="11">
    <source>
        <dbReference type="EMBL" id="MDL9980695.1"/>
    </source>
</evidence>
<keyword evidence="7 10" id="KW-1133">Transmembrane helix</keyword>
<feature type="transmembrane region" description="Helical" evidence="10">
    <location>
        <begin position="315"/>
        <end position="331"/>
    </location>
</feature>
<keyword evidence="12" id="KW-1185">Reference proteome</keyword>
<protein>
    <submittedName>
        <fullName evidence="11">Branched-chain amino acid ABC transporter permease</fullName>
    </submittedName>
</protein>
<evidence type="ECO:0000256" key="9">
    <source>
        <dbReference type="ARBA" id="ARBA00037998"/>
    </source>
</evidence>
<organism evidence="11 12">
    <name type="scientific">Microbacterium candidum</name>
    <dbReference type="NCBI Taxonomy" id="3041922"/>
    <lineage>
        <taxon>Bacteria</taxon>
        <taxon>Bacillati</taxon>
        <taxon>Actinomycetota</taxon>
        <taxon>Actinomycetes</taxon>
        <taxon>Micrococcales</taxon>
        <taxon>Microbacteriaceae</taxon>
        <taxon>Microbacterium</taxon>
    </lineage>
</organism>
<gene>
    <name evidence="11" type="ORF">QSV35_15245</name>
</gene>
<dbReference type="PANTHER" id="PTHR11795:SF371">
    <property type="entry name" value="HIGH-AFFINITY BRANCHED-CHAIN AMINO ACID TRANSPORT SYSTEM PERMEASE PROTEIN LIVH"/>
    <property type="match status" value="1"/>
</dbReference>
<proteinExistence type="inferred from homology"/>
<comment type="similarity">
    <text evidence="9">Belongs to the binding-protein-dependent transport system permease family. LivHM subfamily.</text>
</comment>
<comment type="caution">
    <text evidence="11">The sequence shown here is derived from an EMBL/GenBank/DDBJ whole genome shotgun (WGS) entry which is preliminary data.</text>
</comment>
<comment type="subcellular location">
    <subcellularLocation>
        <location evidence="1">Cell membrane</location>
        <topology evidence="1">Multi-pass membrane protein</topology>
    </subcellularLocation>
</comment>
<accession>A0ABT7N1W1</accession>
<feature type="transmembrane region" description="Helical" evidence="10">
    <location>
        <begin position="143"/>
        <end position="163"/>
    </location>
</feature>
<feature type="transmembrane region" description="Helical" evidence="10">
    <location>
        <begin position="266"/>
        <end position="285"/>
    </location>
</feature>
<dbReference type="Proteomes" id="UP001235064">
    <property type="component" value="Unassembled WGS sequence"/>
</dbReference>
<evidence type="ECO:0000256" key="3">
    <source>
        <dbReference type="ARBA" id="ARBA00022475"/>
    </source>
</evidence>
<keyword evidence="5 10" id="KW-0812">Transmembrane</keyword>
<evidence type="ECO:0000256" key="8">
    <source>
        <dbReference type="ARBA" id="ARBA00023136"/>
    </source>
</evidence>
<keyword evidence="4" id="KW-0997">Cell inner membrane</keyword>
<evidence type="ECO:0000256" key="5">
    <source>
        <dbReference type="ARBA" id="ARBA00022692"/>
    </source>
</evidence>
<keyword evidence="3" id="KW-1003">Cell membrane</keyword>
<dbReference type="EMBL" id="JASXSZ010000005">
    <property type="protein sequence ID" value="MDL9980695.1"/>
    <property type="molecule type" value="Genomic_DNA"/>
</dbReference>
<keyword evidence="8 10" id="KW-0472">Membrane</keyword>
<feature type="transmembrane region" description="Helical" evidence="10">
    <location>
        <begin position="46"/>
        <end position="69"/>
    </location>
</feature>
<feature type="transmembrane region" description="Helical" evidence="10">
    <location>
        <begin position="292"/>
        <end position="309"/>
    </location>
</feature>
<keyword evidence="6" id="KW-0029">Amino-acid transport</keyword>
<evidence type="ECO:0000256" key="4">
    <source>
        <dbReference type="ARBA" id="ARBA00022519"/>
    </source>
</evidence>
<feature type="transmembrane region" description="Helical" evidence="10">
    <location>
        <begin position="239"/>
        <end position="260"/>
    </location>
</feature>
<evidence type="ECO:0000256" key="10">
    <source>
        <dbReference type="SAM" id="Phobius"/>
    </source>
</evidence>
<feature type="transmembrane region" description="Helical" evidence="10">
    <location>
        <begin position="76"/>
        <end position="97"/>
    </location>
</feature>
<feature type="transmembrane region" description="Helical" evidence="10">
    <location>
        <begin position="109"/>
        <end position="131"/>
    </location>
</feature>
<evidence type="ECO:0000256" key="7">
    <source>
        <dbReference type="ARBA" id="ARBA00022989"/>
    </source>
</evidence>
<feature type="transmembrane region" description="Helical" evidence="10">
    <location>
        <begin position="183"/>
        <end position="204"/>
    </location>
</feature>
<evidence type="ECO:0000256" key="1">
    <source>
        <dbReference type="ARBA" id="ARBA00004651"/>
    </source>
</evidence>
<reference evidence="11 12" key="1">
    <citation type="submission" date="2023-06" db="EMBL/GenBank/DDBJ databases">
        <title>Microbacterium sp. nov., isolated from a waste landfill.</title>
        <authorList>
            <person name="Wen W."/>
        </authorList>
    </citation>
    <scope>NUCLEOTIDE SEQUENCE [LARGE SCALE GENOMIC DNA]</scope>
    <source>
        <strain evidence="11 12">ASV49</strain>
    </source>
</reference>
<dbReference type="Pfam" id="PF02653">
    <property type="entry name" value="BPD_transp_2"/>
    <property type="match status" value="1"/>
</dbReference>
<dbReference type="CDD" id="cd06582">
    <property type="entry name" value="TM_PBP1_LivH_like"/>
    <property type="match status" value="1"/>
</dbReference>
<sequence>MLDLALASAHLAVTASSAVVHTDNSWINFDVNALAQNFWSATFDGITFGSIYGLIAVGYTLVYGVLSLINFAHSEVFIVGAYGVVITLTSLGFGPSAPTLGPAAIIGDLLLALVVGMACSAATALLIERLAYRPLRRRNAPRLAFLITAIGASFVIQYLIFIIRGANAEPSVTMFVQNPVFEVFGTTIYDQQIIIVVAAILLMVSTDMFIRRSRTGRGIRAVAQDPDTATLMGVNKERVIMITFVLGGLLAGAAALFYVMLVPSGVIYNGGFILGVKAFAAAVLGGIGNVRGALLGGIILGVIGNYGQILLGDSQWSDVVAFVVLVLVLLIRPEGILGTTLGRSKA</sequence>
<keyword evidence="2" id="KW-0813">Transport</keyword>
<dbReference type="InterPro" id="IPR052157">
    <property type="entry name" value="BCAA_transport_permease"/>
</dbReference>
<dbReference type="PANTHER" id="PTHR11795">
    <property type="entry name" value="BRANCHED-CHAIN AMINO ACID TRANSPORT SYSTEM PERMEASE PROTEIN LIVH"/>
    <property type="match status" value="1"/>
</dbReference>